<gene>
    <name evidence="1" type="ORF">S01H1_45292</name>
</gene>
<feature type="non-terminal residue" evidence="1">
    <location>
        <position position="264"/>
    </location>
</feature>
<dbReference type="EMBL" id="BARS01028931">
    <property type="protein sequence ID" value="GAF99951.1"/>
    <property type="molecule type" value="Genomic_DNA"/>
</dbReference>
<organism evidence="1">
    <name type="scientific">marine sediment metagenome</name>
    <dbReference type="NCBI Taxonomy" id="412755"/>
    <lineage>
        <taxon>unclassified sequences</taxon>
        <taxon>metagenomes</taxon>
        <taxon>ecological metagenomes</taxon>
    </lineage>
</organism>
<accession>X0UL14</accession>
<comment type="caution">
    <text evidence="1">The sequence shown here is derived from an EMBL/GenBank/DDBJ whole genome shotgun (WGS) entry which is preliminary data.</text>
</comment>
<feature type="non-terminal residue" evidence="1">
    <location>
        <position position="1"/>
    </location>
</feature>
<reference evidence="1" key="1">
    <citation type="journal article" date="2014" name="Front. Microbiol.">
        <title>High frequency of phylogenetically diverse reductive dehalogenase-homologous genes in deep subseafloor sedimentary metagenomes.</title>
        <authorList>
            <person name="Kawai M."/>
            <person name="Futagami T."/>
            <person name="Toyoda A."/>
            <person name="Takaki Y."/>
            <person name="Nishi S."/>
            <person name="Hori S."/>
            <person name="Arai W."/>
            <person name="Tsubouchi T."/>
            <person name="Morono Y."/>
            <person name="Uchiyama I."/>
            <person name="Ito T."/>
            <person name="Fujiyama A."/>
            <person name="Inagaki F."/>
            <person name="Takami H."/>
        </authorList>
    </citation>
    <scope>NUCLEOTIDE SEQUENCE</scope>
    <source>
        <strain evidence="1">Expedition CK06-06</strain>
    </source>
</reference>
<proteinExistence type="predicted"/>
<name>X0UL14_9ZZZZ</name>
<evidence type="ECO:0008006" key="2">
    <source>
        <dbReference type="Google" id="ProtNLM"/>
    </source>
</evidence>
<sequence>FVNGNTGNVGIGTTTPDATLTINGTDSALLVKNTSGQDIFFVNASSGNVGIGTTVPAYDLEIVGNTYSSGYLASVTLYGNTILTWNADIDLTLYPATAGKSVILNPTSGNVGIGTTTPSAKLEVLGNATFNLTTAGEDFNIMNASGDSWFFVDNTNGNVGIGTTEPNATLWVQGDANITGNLGIGGTLFGASPLKIAGIDVTEGNIVISSDDDEPFVIKNKKGEKIFKVDKQGKMFKKNKEILFDSDMQEKILELETKLNYFIN</sequence>
<protein>
    <recommendedName>
        <fullName evidence="2">Peptidase S74 domain-containing protein</fullName>
    </recommendedName>
</protein>
<evidence type="ECO:0000313" key="1">
    <source>
        <dbReference type="EMBL" id="GAF99951.1"/>
    </source>
</evidence>
<dbReference type="AlphaFoldDB" id="X0UL14"/>